<proteinExistence type="predicted"/>
<evidence type="ECO:0000313" key="3">
    <source>
        <dbReference type="EMBL" id="RRK09755.1"/>
    </source>
</evidence>
<dbReference type="InterPro" id="IPR047057">
    <property type="entry name" value="MerR_fam"/>
</dbReference>
<keyword evidence="1" id="KW-0238">DNA-binding</keyword>
<dbReference type="PANTHER" id="PTHR30204:SF82">
    <property type="entry name" value="TRANSCRIPTIONAL REGULATOR, MERR FAMILY"/>
    <property type="match status" value="1"/>
</dbReference>
<dbReference type="InterPro" id="IPR009061">
    <property type="entry name" value="DNA-bd_dom_put_sf"/>
</dbReference>
<dbReference type="SUPFAM" id="SSF46955">
    <property type="entry name" value="Putative DNA-binding domain"/>
    <property type="match status" value="1"/>
</dbReference>
<dbReference type="OrthoDB" id="9811174at2"/>
<name>A0A426D522_9LACO</name>
<dbReference type="CDD" id="cd01109">
    <property type="entry name" value="HTH_YyaN"/>
    <property type="match status" value="1"/>
</dbReference>
<dbReference type="Pfam" id="PF13411">
    <property type="entry name" value="MerR_1"/>
    <property type="match status" value="1"/>
</dbReference>
<dbReference type="Gene3D" id="1.10.1660.10">
    <property type="match status" value="1"/>
</dbReference>
<comment type="caution">
    <text evidence="3">The sequence shown here is derived from an EMBL/GenBank/DDBJ whole genome shotgun (WGS) entry which is preliminary data.</text>
</comment>
<dbReference type="EMBL" id="QWZQ01000040">
    <property type="protein sequence ID" value="RRK09755.1"/>
    <property type="molecule type" value="Genomic_DNA"/>
</dbReference>
<reference evidence="3 4" key="1">
    <citation type="submission" date="2018-08" db="EMBL/GenBank/DDBJ databases">
        <title>Genome Lactobacillus garii FI11369.</title>
        <authorList>
            <person name="Diaz M."/>
            <person name="Narbad A."/>
        </authorList>
    </citation>
    <scope>NUCLEOTIDE SEQUENCE [LARGE SCALE GENOMIC DNA]</scope>
    <source>
        <strain evidence="3 4">FI11369</strain>
    </source>
</reference>
<feature type="domain" description="HTH merR-type" evidence="2">
    <location>
        <begin position="2"/>
        <end position="71"/>
    </location>
</feature>
<evidence type="ECO:0000256" key="1">
    <source>
        <dbReference type="ARBA" id="ARBA00023125"/>
    </source>
</evidence>
<evidence type="ECO:0000259" key="2">
    <source>
        <dbReference type="PROSITE" id="PS50937"/>
    </source>
</evidence>
<dbReference type="RefSeq" id="WP_125072950.1">
    <property type="nucleotide sequence ID" value="NZ_QWZQ01000040.1"/>
</dbReference>
<dbReference type="SMART" id="SM00422">
    <property type="entry name" value="HTH_MERR"/>
    <property type="match status" value="1"/>
</dbReference>
<dbReference type="PANTHER" id="PTHR30204">
    <property type="entry name" value="REDOX-CYCLING DRUG-SENSING TRANSCRIPTIONAL ACTIVATOR SOXR"/>
    <property type="match status" value="1"/>
</dbReference>
<keyword evidence="4" id="KW-1185">Reference proteome</keyword>
<dbReference type="GO" id="GO:0003700">
    <property type="term" value="F:DNA-binding transcription factor activity"/>
    <property type="evidence" value="ECO:0007669"/>
    <property type="project" value="InterPro"/>
</dbReference>
<dbReference type="InterPro" id="IPR000551">
    <property type="entry name" value="MerR-type_HTH_dom"/>
</dbReference>
<dbReference type="PROSITE" id="PS50937">
    <property type="entry name" value="HTH_MERR_2"/>
    <property type="match status" value="1"/>
</dbReference>
<evidence type="ECO:0000313" key="4">
    <source>
        <dbReference type="Proteomes" id="UP000283633"/>
    </source>
</evidence>
<protein>
    <submittedName>
        <fullName evidence="3">MerR family transcriptional regulator</fullName>
    </submittedName>
</protein>
<gene>
    <name evidence="3" type="ORF">D1831_10895</name>
</gene>
<organism evidence="3 4">
    <name type="scientific">Lactiplantibacillus garii</name>
    <dbReference type="NCBI Taxonomy" id="2306423"/>
    <lineage>
        <taxon>Bacteria</taxon>
        <taxon>Bacillati</taxon>
        <taxon>Bacillota</taxon>
        <taxon>Bacilli</taxon>
        <taxon>Lactobacillales</taxon>
        <taxon>Lactobacillaceae</taxon>
        <taxon>Lactiplantibacillus</taxon>
    </lineage>
</organism>
<dbReference type="Proteomes" id="UP000283633">
    <property type="component" value="Unassembled WGS sequence"/>
</dbReference>
<dbReference type="GO" id="GO:0003677">
    <property type="term" value="F:DNA binding"/>
    <property type="evidence" value="ECO:0007669"/>
    <property type="project" value="UniProtKB-KW"/>
</dbReference>
<accession>A0A426D522</accession>
<dbReference type="AlphaFoldDB" id="A0A426D522"/>
<sequence>MTYTIKEVAERTDFSIYTLRYYDKAGLLPFVSRDASGYRAFTDGDLQILHTIACLKDTGMKIAAIRQYVTYIMQGPSSIPQRKQLLEEHRQTVLHQQAVVAQSLKEIDFKLAMYSSPHAAELVGLELQTAKSQKRASQLADPFEG</sequence>